<evidence type="ECO:0000313" key="2">
    <source>
        <dbReference type="EMBL" id="KAA0195292.1"/>
    </source>
</evidence>
<feature type="compositionally biased region" description="Basic and acidic residues" evidence="1">
    <location>
        <begin position="131"/>
        <end position="141"/>
    </location>
</feature>
<feature type="compositionally biased region" description="Polar residues" evidence="1">
    <location>
        <begin position="115"/>
        <end position="130"/>
    </location>
</feature>
<protein>
    <submittedName>
        <fullName evidence="2">Uncharacterized protein</fullName>
    </submittedName>
</protein>
<dbReference type="Proteomes" id="UP000728185">
    <property type="component" value="Unassembled WGS sequence"/>
</dbReference>
<evidence type="ECO:0000313" key="3">
    <source>
        <dbReference type="Proteomes" id="UP000728185"/>
    </source>
</evidence>
<feature type="region of interest" description="Disordered" evidence="1">
    <location>
        <begin position="75"/>
        <end position="141"/>
    </location>
</feature>
<sequence>MDRNDEMESGSRGPERAFLANRIENQKKVGSLEYQTQKSSSIRTGVGDTNGRDAQIPKDCISRSFSIYDNISWNEENADRLPDNQSSSRPALLADNSAVDHETLKLLDKGHQDTANEQDYEATKQTTTTGDEPKNHTETER</sequence>
<name>A0A8E0RZA9_9TREM</name>
<reference evidence="2" key="1">
    <citation type="submission" date="2019-05" db="EMBL/GenBank/DDBJ databases">
        <title>Annotation for the trematode Fasciolopsis buski.</title>
        <authorList>
            <person name="Choi Y.-J."/>
        </authorList>
    </citation>
    <scope>NUCLEOTIDE SEQUENCE</scope>
    <source>
        <strain evidence="2">HT</strain>
        <tissue evidence="2">Whole worm</tissue>
    </source>
</reference>
<accession>A0A8E0RZA9</accession>
<gene>
    <name evidence="2" type="ORF">FBUS_06444</name>
</gene>
<dbReference type="EMBL" id="LUCM01003798">
    <property type="protein sequence ID" value="KAA0195292.1"/>
    <property type="molecule type" value="Genomic_DNA"/>
</dbReference>
<feature type="compositionally biased region" description="Polar residues" evidence="1">
    <location>
        <begin position="33"/>
        <end position="43"/>
    </location>
</feature>
<evidence type="ECO:0000256" key="1">
    <source>
        <dbReference type="SAM" id="MobiDB-lite"/>
    </source>
</evidence>
<proteinExistence type="predicted"/>
<dbReference type="OrthoDB" id="10533436at2759"/>
<feature type="compositionally biased region" description="Basic and acidic residues" evidence="1">
    <location>
        <begin position="98"/>
        <end position="114"/>
    </location>
</feature>
<organism evidence="2 3">
    <name type="scientific">Fasciolopsis buskii</name>
    <dbReference type="NCBI Taxonomy" id="27845"/>
    <lineage>
        <taxon>Eukaryota</taxon>
        <taxon>Metazoa</taxon>
        <taxon>Spiralia</taxon>
        <taxon>Lophotrochozoa</taxon>
        <taxon>Platyhelminthes</taxon>
        <taxon>Trematoda</taxon>
        <taxon>Digenea</taxon>
        <taxon>Plagiorchiida</taxon>
        <taxon>Echinostomata</taxon>
        <taxon>Echinostomatoidea</taxon>
        <taxon>Fasciolidae</taxon>
        <taxon>Fasciolopsis</taxon>
    </lineage>
</organism>
<comment type="caution">
    <text evidence="2">The sequence shown here is derived from an EMBL/GenBank/DDBJ whole genome shotgun (WGS) entry which is preliminary data.</text>
</comment>
<feature type="region of interest" description="Disordered" evidence="1">
    <location>
        <begin position="29"/>
        <end position="55"/>
    </location>
</feature>
<keyword evidence="3" id="KW-1185">Reference proteome</keyword>
<dbReference type="AlphaFoldDB" id="A0A8E0RZA9"/>